<dbReference type="InterPro" id="IPR013094">
    <property type="entry name" value="AB_hydrolase_3"/>
</dbReference>
<keyword evidence="4" id="KW-1185">Reference proteome</keyword>
<name>A0AAQ3M5H4_9PEZI</name>
<proteinExistence type="predicted"/>
<protein>
    <submittedName>
        <fullName evidence="3">Alpha/beta hydrolase domain-containing protein</fullName>
    </submittedName>
</protein>
<dbReference type="Gene3D" id="3.40.50.1820">
    <property type="entry name" value="alpha/beta hydrolase"/>
    <property type="match status" value="1"/>
</dbReference>
<dbReference type="EMBL" id="CP138581">
    <property type="protein sequence ID" value="WPG98816.1"/>
    <property type="molecule type" value="Genomic_DNA"/>
</dbReference>
<evidence type="ECO:0000256" key="1">
    <source>
        <dbReference type="ARBA" id="ARBA00022801"/>
    </source>
</evidence>
<dbReference type="InterPro" id="IPR050300">
    <property type="entry name" value="GDXG_lipolytic_enzyme"/>
</dbReference>
<reference evidence="3 4" key="1">
    <citation type="submission" date="2023-11" db="EMBL/GenBank/DDBJ databases">
        <title>An acidophilic fungus is an integral part of prey digestion in a carnivorous sundew plant.</title>
        <authorList>
            <person name="Tsai I.J."/>
        </authorList>
    </citation>
    <scope>NUCLEOTIDE SEQUENCE [LARGE SCALE GENOMIC DNA]</scope>
    <source>
        <strain evidence="3">169a</strain>
    </source>
</reference>
<organism evidence="3 4">
    <name type="scientific">Acrodontium crateriforme</name>
    <dbReference type="NCBI Taxonomy" id="150365"/>
    <lineage>
        <taxon>Eukaryota</taxon>
        <taxon>Fungi</taxon>
        <taxon>Dikarya</taxon>
        <taxon>Ascomycota</taxon>
        <taxon>Pezizomycotina</taxon>
        <taxon>Dothideomycetes</taxon>
        <taxon>Dothideomycetidae</taxon>
        <taxon>Mycosphaerellales</taxon>
        <taxon>Teratosphaeriaceae</taxon>
        <taxon>Acrodontium</taxon>
    </lineage>
</organism>
<keyword evidence="1 3" id="KW-0378">Hydrolase</keyword>
<dbReference type="Proteomes" id="UP001303373">
    <property type="component" value="Chromosome 2"/>
</dbReference>
<gene>
    <name evidence="3" type="ORF">R9X50_00161300</name>
</gene>
<dbReference type="PANTHER" id="PTHR48081">
    <property type="entry name" value="AB HYDROLASE SUPERFAMILY PROTEIN C4A8.06C"/>
    <property type="match status" value="1"/>
</dbReference>
<dbReference type="GO" id="GO:0016787">
    <property type="term" value="F:hydrolase activity"/>
    <property type="evidence" value="ECO:0007669"/>
    <property type="project" value="UniProtKB-KW"/>
</dbReference>
<evidence type="ECO:0000259" key="2">
    <source>
        <dbReference type="Pfam" id="PF07859"/>
    </source>
</evidence>
<dbReference type="Pfam" id="PF07859">
    <property type="entry name" value="Abhydrolase_3"/>
    <property type="match status" value="1"/>
</dbReference>
<sequence length="318" mass="33839">MPFSLNPDIASGLATMLGGQPLPPKPPAGDVITRRQNVEGMWGGLMAGFPDINDVETQDFHVKASDGHEILLRWFAKKGSSPGSAILYIHGGGMISLSVDHFDKIIQTHVSNSGVPFLAVDYRLAPEVRYPVPVEDCYAGLQYLHSHASDLGVDTKRIGIMGDSAGGGLAAALAHLAKEKQGPAIQKQILIYPMLDDRNTIADPEIAPYAMWAADDNKTGWGALLDGKDGTDSIPPTAAPARMTVDQASGLPATYIDVGQLDIFADENMEYARKLSKAGVDCEFHLIPSVPHAFEGIAAQSDAAKNAAAWRMAAIKGI</sequence>
<feature type="domain" description="Alpha/beta hydrolase fold-3" evidence="2">
    <location>
        <begin position="86"/>
        <end position="294"/>
    </location>
</feature>
<dbReference type="SUPFAM" id="SSF53474">
    <property type="entry name" value="alpha/beta-Hydrolases"/>
    <property type="match status" value="1"/>
</dbReference>
<evidence type="ECO:0000313" key="4">
    <source>
        <dbReference type="Proteomes" id="UP001303373"/>
    </source>
</evidence>
<evidence type="ECO:0000313" key="3">
    <source>
        <dbReference type="EMBL" id="WPG98816.1"/>
    </source>
</evidence>
<dbReference type="PANTHER" id="PTHR48081:SF8">
    <property type="entry name" value="ALPHA_BETA HYDROLASE FOLD-3 DOMAIN-CONTAINING PROTEIN-RELATED"/>
    <property type="match status" value="1"/>
</dbReference>
<dbReference type="InterPro" id="IPR029058">
    <property type="entry name" value="AB_hydrolase_fold"/>
</dbReference>
<accession>A0AAQ3M5H4</accession>
<dbReference type="AlphaFoldDB" id="A0AAQ3M5H4"/>